<evidence type="ECO:0000256" key="1">
    <source>
        <dbReference type="SAM" id="MobiDB-lite"/>
    </source>
</evidence>
<sequence length="76" mass="8918">MGVQPDTDLTPEEQQLLSDIRRRKEELLREIQQLKDEITEVTAEMERLEAQDECKSNTKAKQLSTGKKKFNMDPKR</sequence>
<protein>
    <submittedName>
        <fullName evidence="2">Uncharacterized protein</fullName>
    </submittedName>
</protein>
<accession>A0AAV4UNK9</accession>
<dbReference type="EMBL" id="BPLR01013209">
    <property type="protein sequence ID" value="GIY59471.1"/>
    <property type="molecule type" value="Genomic_DNA"/>
</dbReference>
<dbReference type="Proteomes" id="UP001054945">
    <property type="component" value="Unassembled WGS sequence"/>
</dbReference>
<keyword evidence="3" id="KW-1185">Reference proteome</keyword>
<dbReference type="AlphaFoldDB" id="A0AAV4UNK9"/>
<evidence type="ECO:0000313" key="2">
    <source>
        <dbReference type="EMBL" id="GIY59471.1"/>
    </source>
</evidence>
<comment type="caution">
    <text evidence="2">The sequence shown here is derived from an EMBL/GenBank/DDBJ whole genome shotgun (WGS) entry which is preliminary data.</text>
</comment>
<gene>
    <name evidence="2" type="ORF">CEXT_635051</name>
</gene>
<feature type="region of interest" description="Disordered" evidence="1">
    <location>
        <begin position="49"/>
        <end position="76"/>
    </location>
</feature>
<organism evidence="2 3">
    <name type="scientific">Caerostris extrusa</name>
    <name type="common">Bark spider</name>
    <name type="synonym">Caerostris bankana</name>
    <dbReference type="NCBI Taxonomy" id="172846"/>
    <lineage>
        <taxon>Eukaryota</taxon>
        <taxon>Metazoa</taxon>
        <taxon>Ecdysozoa</taxon>
        <taxon>Arthropoda</taxon>
        <taxon>Chelicerata</taxon>
        <taxon>Arachnida</taxon>
        <taxon>Araneae</taxon>
        <taxon>Araneomorphae</taxon>
        <taxon>Entelegynae</taxon>
        <taxon>Araneoidea</taxon>
        <taxon>Araneidae</taxon>
        <taxon>Caerostris</taxon>
    </lineage>
</organism>
<evidence type="ECO:0000313" key="3">
    <source>
        <dbReference type="Proteomes" id="UP001054945"/>
    </source>
</evidence>
<reference evidence="2 3" key="1">
    <citation type="submission" date="2021-06" db="EMBL/GenBank/DDBJ databases">
        <title>Caerostris extrusa draft genome.</title>
        <authorList>
            <person name="Kono N."/>
            <person name="Arakawa K."/>
        </authorList>
    </citation>
    <scope>NUCLEOTIDE SEQUENCE [LARGE SCALE GENOMIC DNA]</scope>
</reference>
<name>A0AAV4UNK9_CAEEX</name>
<proteinExistence type="predicted"/>